<gene>
    <name evidence="3" type="ORF">BU26DRAFT_560096</name>
</gene>
<dbReference type="PANTHER" id="PTHR24148:SF64">
    <property type="entry name" value="HETEROKARYON INCOMPATIBILITY DOMAIN-CONTAINING PROTEIN"/>
    <property type="match status" value="1"/>
</dbReference>
<accession>A0A6A6IT16</accession>
<dbReference type="Pfam" id="PF06985">
    <property type="entry name" value="HET"/>
    <property type="match status" value="1"/>
</dbReference>
<dbReference type="PANTHER" id="PTHR24148">
    <property type="entry name" value="ANKYRIN REPEAT DOMAIN-CONTAINING PROTEIN 39 HOMOLOG-RELATED"/>
    <property type="match status" value="1"/>
</dbReference>
<dbReference type="EMBL" id="ML987191">
    <property type="protein sequence ID" value="KAF2252740.1"/>
    <property type="molecule type" value="Genomic_DNA"/>
</dbReference>
<proteinExistence type="predicted"/>
<sequence>MSVPADNREIEERGGTPETAVNAPLSAVDPSVVLSLHDYPALQSFAASLPKLPHADALSSTDIDVLANGLTNFALNSTVSASSTDGNIKDFVGREASRDPPATTNDTEPDFRRYQWHDVKGCWPRRLLHVPTMTSLERQYDNRYGSVREPPYSILSYTWGRWAGNADGPRLGVKGVSWTIPAVDEEHFTAESFERVIKQLGKDFDYVWVDIACIDQENNEVKMDEVGRQVGIFANARRVYIWLSRLTTDTLQSSLDSVRAFRNLVGNKVFGKRRITNLREPLALLPRLHASVTTLLDDPWFSSLWTLQEGTLRQDALFLSREGNPITYLGWSGEMPSSHQSVSLTLYHVWDFFHEFRERLQRIEDASVQRHTNAVVDVIQRTGYHLPRGQNPNIQYGIAQYRQTSFPLDRIYGIMAIYGIQVGQENPYGYTFEELEHEFAATLNATNPFIGQMFLHTVRPGENATWKITQRSRVPMAEIDPYPNEVRTLCTISATTGERHAVFAGSTCFLNEWLFVTLCRTSRSPLCEETKRLGEYYGASYWFTLQLDDYIFDEHPSLSGMRNPATEEVIPSPREAVLSKFIEAQASGGLDNPAIVLSLDVCALFGKQRVYLLLLGEIPQEKRNGENVQVSFGLVLLRRLDKGCEYTRLGVCQWRGDLDGRIDPGDTGTCAQWNMSEGLIF</sequence>
<keyword evidence="4" id="KW-1185">Reference proteome</keyword>
<feature type="compositionally biased region" description="Basic and acidic residues" evidence="1">
    <location>
        <begin position="1"/>
        <end position="15"/>
    </location>
</feature>
<name>A0A6A6IT16_9PLEO</name>
<dbReference type="GeneID" id="54586094"/>
<evidence type="ECO:0000313" key="4">
    <source>
        <dbReference type="Proteomes" id="UP000800094"/>
    </source>
</evidence>
<dbReference type="InterPro" id="IPR010730">
    <property type="entry name" value="HET"/>
</dbReference>
<feature type="region of interest" description="Disordered" evidence="1">
    <location>
        <begin position="1"/>
        <end position="23"/>
    </location>
</feature>
<dbReference type="RefSeq" id="XP_033687744.1">
    <property type="nucleotide sequence ID" value="XM_033832764.1"/>
</dbReference>
<evidence type="ECO:0000256" key="1">
    <source>
        <dbReference type="SAM" id="MobiDB-lite"/>
    </source>
</evidence>
<protein>
    <recommendedName>
        <fullName evidence="2">Heterokaryon incompatibility domain-containing protein</fullName>
    </recommendedName>
</protein>
<dbReference type="Proteomes" id="UP000800094">
    <property type="component" value="Unassembled WGS sequence"/>
</dbReference>
<dbReference type="AlphaFoldDB" id="A0A6A6IT16"/>
<organism evidence="3 4">
    <name type="scientific">Trematosphaeria pertusa</name>
    <dbReference type="NCBI Taxonomy" id="390896"/>
    <lineage>
        <taxon>Eukaryota</taxon>
        <taxon>Fungi</taxon>
        <taxon>Dikarya</taxon>
        <taxon>Ascomycota</taxon>
        <taxon>Pezizomycotina</taxon>
        <taxon>Dothideomycetes</taxon>
        <taxon>Pleosporomycetidae</taxon>
        <taxon>Pleosporales</taxon>
        <taxon>Massarineae</taxon>
        <taxon>Trematosphaeriaceae</taxon>
        <taxon>Trematosphaeria</taxon>
    </lineage>
</organism>
<dbReference type="OrthoDB" id="2157530at2759"/>
<evidence type="ECO:0000259" key="2">
    <source>
        <dbReference type="Pfam" id="PF06985"/>
    </source>
</evidence>
<feature type="domain" description="Heterokaryon incompatibility" evidence="2">
    <location>
        <begin position="152"/>
        <end position="309"/>
    </location>
</feature>
<dbReference type="InterPro" id="IPR052895">
    <property type="entry name" value="HetReg/Transcr_Mod"/>
</dbReference>
<evidence type="ECO:0000313" key="3">
    <source>
        <dbReference type="EMBL" id="KAF2252740.1"/>
    </source>
</evidence>
<reference evidence="3" key="1">
    <citation type="journal article" date="2020" name="Stud. Mycol.">
        <title>101 Dothideomycetes genomes: a test case for predicting lifestyles and emergence of pathogens.</title>
        <authorList>
            <person name="Haridas S."/>
            <person name="Albert R."/>
            <person name="Binder M."/>
            <person name="Bloem J."/>
            <person name="Labutti K."/>
            <person name="Salamov A."/>
            <person name="Andreopoulos B."/>
            <person name="Baker S."/>
            <person name="Barry K."/>
            <person name="Bills G."/>
            <person name="Bluhm B."/>
            <person name="Cannon C."/>
            <person name="Castanera R."/>
            <person name="Culley D."/>
            <person name="Daum C."/>
            <person name="Ezra D."/>
            <person name="Gonzalez J."/>
            <person name="Henrissat B."/>
            <person name="Kuo A."/>
            <person name="Liang C."/>
            <person name="Lipzen A."/>
            <person name="Lutzoni F."/>
            <person name="Magnuson J."/>
            <person name="Mondo S."/>
            <person name="Nolan M."/>
            <person name="Ohm R."/>
            <person name="Pangilinan J."/>
            <person name="Park H.-J."/>
            <person name="Ramirez L."/>
            <person name="Alfaro M."/>
            <person name="Sun H."/>
            <person name="Tritt A."/>
            <person name="Yoshinaga Y."/>
            <person name="Zwiers L.-H."/>
            <person name="Turgeon B."/>
            <person name="Goodwin S."/>
            <person name="Spatafora J."/>
            <person name="Crous P."/>
            <person name="Grigoriev I."/>
        </authorList>
    </citation>
    <scope>NUCLEOTIDE SEQUENCE</scope>
    <source>
        <strain evidence="3">CBS 122368</strain>
    </source>
</reference>